<dbReference type="GO" id="GO:0046872">
    <property type="term" value="F:metal ion binding"/>
    <property type="evidence" value="ECO:0007669"/>
    <property type="project" value="UniProtKB-KW"/>
</dbReference>
<feature type="domain" description="Aminodeoxyfutalosine deaminase/Imidazolonepropionase-like composite" evidence="5">
    <location>
        <begin position="23"/>
        <end position="45"/>
    </location>
</feature>
<evidence type="ECO:0000259" key="5">
    <source>
        <dbReference type="Pfam" id="PF22039"/>
    </source>
</evidence>
<keyword evidence="2 6" id="KW-0378">Hydrolase</keyword>
<reference evidence="6" key="1">
    <citation type="journal article" date="2020" name="mSystems">
        <title>Genome- and Community-Level Interaction Insights into Carbon Utilization and Element Cycling Functions of Hydrothermarchaeota in Hydrothermal Sediment.</title>
        <authorList>
            <person name="Zhou Z."/>
            <person name="Liu Y."/>
            <person name="Xu W."/>
            <person name="Pan J."/>
            <person name="Luo Z.H."/>
            <person name="Li M."/>
        </authorList>
    </citation>
    <scope>NUCLEOTIDE SEQUENCE [LARGE SCALE GENOMIC DNA]</scope>
    <source>
        <strain evidence="6">SpSt-1074</strain>
    </source>
</reference>
<keyword evidence="1" id="KW-0479">Metal-binding</keyword>
<proteinExistence type="predicted"/>
<evidence type="ECO:0000259" key="4">
    <source>
        <dbReference type="Pfam" id="PF01979"/>
    </source>
</evidence>
<dbReference type="GO" id="GO:0016810">
    <property type="term" value="F:hydrolase activity, acting on carbon-nitrogen (but not peptide) bonds"/>
    <property type="evidence" value="ECO:0007669"/>
    <property type="project" value="InterPro"/>
</dbReference>
<name>A0A7J3VUJ2_CALS0</name>
<keyword evidence="3" id="KW-0862">Zinc</keyword>
<gene>
    <name evidence="6" type="ORF">ENM31_04980</name>
</gene>
<evidence type="ECO:0000256" key="1">
    <source>
        <dbReference type="ARBA" id="ARBA00022723"/>
    </source>
</evidence>
<evidence type="ECO:0000256" key="3">
    <source>
        <dbReference type="ARBA" id="ARBA00022833"/>
    </source>
</evidence>
<dbReference type="PANTHER" id="PTHR43794">
    <property type="entry name" value="AMINOHYDROLASE SSNA-RELATED"/>
    <property type="match status" value="1"/>
</dbReference>
<dbReference type="InterPro" id="IPR011059">
    <property type="entry name" value="Metal-dep_hydrolase_composite"/>
</dbReference>
<organism evidence="6">
    <name type="scientific">Caldiarchaeum subterraneum</name>
    <dbReference type="NCBI Taxonomy" id="311458"/>
    <lineage>
        <taxon>Archaea</taxon>
        <taxon>Nitrososphaerota</taxon>
        <taxon>Candidatus Caldarchaeales</taxon>
        <taxon>Candidatus Caldarchaeaceae</taxon>
        <taxon>Candidatus Caldarchaeum</taxon>
    </lineage>
</organism>
<dbReference type="EMBL" id="DRXH01000172">
    <property type="protein sequence ID" value="HHM44630.1"/>
    <property type="molecule type" value="Genomic_DNA"/>
</dbReference>
<dbReference type="InterPro" id="IPR054418">
    <property type="entry name" value="MQNX/HUTI_composite_N"/>
</dbReference>
<dbReference type="Pfam" id="PF01979">
    <property type="entry name" value="Amidohydro_1"/>
    <property type="match status" value="1"/>
</dbReference>
<dbReference type="InterPro" id="IPR050287">
    <property type="entry name" value="MTA/SAH_deaminase"/>
</dbReference>
<dbReference type="SUPFAM" id="SSF51556">
    <property type="entry name" value="Metallo-dependent hydrolases"/>
    <property type="match status" value="1"/>
</dbReference>
<evidence type="ECO:0000313" key="6">
    <source>
        <dbReference type="EMBL" id="HHM44630.1"/>
    </source>
</evidence>
<sequence>MNFVVEGGYVITVDRSRRVLRNGAVVVEDGRIVDVGKADEVRSKYSGYERVDARKKIVLPGIVDGHLHQTQMLARGLADDVDLITWIHERILPYEAVMDDRDAYLSALLCSMEAIKTGTTTTVDPGGYRMENVAKAMAEIGVRGVIAWASMDVDDPARPVPKELKTSTDEAVRRNDELLKRCQGMGDGRITVWCGLRVEPNVSAELISKINELAVKHGVGVEMHNAVTKEQMEWVRKRTGRTTVEYLDSLGVLGPHWLLIHMGWITDKEVKLLKDRDVKVAHVPGASMKGAYGSIAFGKFPELISSGVTVCLGCDSCAANNSLDMFRAMYLAASAHKEVRYDPDLILPEEALEMATIQGARAVGMESQVGSIEKGKRADLIIVNPNSSNWIPNHEFALIPNLVYSAEGRDVETVMIDGRVVMENRRMTTVDEQKVLEESQKSSERILDRLEEKFGLKLSPRWPIT</sequence>
<dbReference type="SUPFAM" id="SSF51338">
    <property type="entry name" value="Composite domain of metallo-dependent hydrolases"/>
    <property type="match status" value="1"/>
</dbReference>
<feature type="domain" description="Amidohydrolase-related" evidence="4">
    <location>
        <begin position="57"/>
        <end position="421"/>
    </location>
</feature>
<dbReference type="InterPro" id="IPR006680">
    <property type="entry name" value="Amidohydro-rel"/>
</dbReference>
<protein>
    <submittedName>
        <fullName evidence="6">Amidohydrolase</fullName>
    </submittedName>
</protein>
<dbReference type="InterPro" id="IPR032466">
    <property type="entry name" value="Metal_Hydrolase"/>
</dbReference>
<dbReference type="Gene3D" id="2.30.40.10">
    <property type="entry name" value="Urease, subunit C, domain 1"/>
    <property type="match status" value="1"/>
</dbReference>
<comment type="caution">
    <text evidence="6">The sequence shown here is derived from an EMBL/GenBank/DDBJ whole genome shotgun (WGS) entry which is preliminary data.</text>
</comment>
<dbReference type="CDD" id="cd01298">
    <property type="entry name" value="ATZ_TRZ_like"/>
    <property type="match status" value="1"/>
</dbReference>
<dbReference type="AlphaFoldDB" id="A0A7J3VUJ2"/>
<dbReference type="Gene3D" id="3.20.20.140">
    <property type="entry name" value="Metal-dependent hydrolases"/>
    <property type="match status" value="1"/>
</dbReference>
<accession>A0A7J3VUJ2</accession>
<evidence type="ECO:0000256" key="2">
    <source>
        <dbReference type="ARBA" id="ARBA00022801"/>
    </source>
</evidence>
<dbReference type="Pfam" id="PF22039">
    <property type="entry name" value="HUTI_composite_bact"/>
    <property type="match status" value="1"/>
</dbReference>
<dbReference type="PANTHER" id="PTHR43794:SF11">
    <property type="entry name" value="AMIDOHYDROLASE-RELATED DOMAIN-CONTAINING PROTEIN"/>
    <property type="match status" value="1"/>
</dbReference>